<comment type="caution">
    <text evidence="3">The sequence shown here is derived from an EMBL/GenBank/DDBJ whole genome shotgun (WGS) entry which is preliminary data.</text>
</comment>
<dbReference type="SUPFAM" id="SSF55073">
    <property type="entry name" value="Nucleotide cyclase"/>
    <property type="match status" value="1"/>
</dbReference>
<protein>
    <submittedName>
        <fullName evidence="3">GGDEF domain-containing protein</fullName>
        <ecNumber evidence="3">2.7.7.65</ecNumber>
    </submittedName>
</protein>
<feature type="transmembrane region" description="Helical" evidence="1">
    <location>
        <begin position="82"/>
        <end position="100"/>
    </location>
</feature>
<dbReference type="InterPro" id="IPR000160">
    <property type="entry name" value="GGDEF_dom"/>
</dbReference>
<dbReference type="Pfam" id="PF00990">
    <property type="entry name" value="GGDEF"/>
    <property type="match status" value="1"/>
</dbReference>
<gene>
    <name evidence="3" type="ORF">RM425_12240</name>
</gene>
<dbReference type="CDD" id="cd01949">
    <property type="entry name" value="GGDEF"/>
    <property type="match status" value="1"/>
</dbReference>
<dbReference type="InterPro" id="IPR029787">
    <property type="entry name" value="Nucleotide_cyclase"/>
</dbReference>
<keyword evidence="1" id="KW-0472">Membrane</keyword>
<keyword evidence="1" id="KW-1133">Transmembrane helix</keyword>
<dbReference type="Gene3D" id="3.30.70.270">
    <property type="match status" value="1"/>
</dbReference>
<dbReference type="NCBIfam" id="TIGR00254">
    <property type="entry name" value="GGDEF"/>
    <property type="match status" value="1"/>
</dbReference>
<dbReference type="SMART" id="SM00267">
    <property type="entry name" value="GGDEF"/>
    <property type="match status" value="1"/>
</dbReference>
<feature type="domain" description="GGDEF" evidence="2">
    <location>
        <begin position="184"/>
        <end position="305"/>
    </location>
</feature>
<dbReference type="InterPro" id="IPR043128">
    <property type="entry name" value="Rev_trsase/Diguanyl_cyclase"/>
</dbReference>
<dbReference type="RefSeq" id="WP_311345486.1">
    <property type="nucleotide sequence ID" value="NZ_JAVREI010000007.1"/>
</dbReference>
<feature type="transmembrane region" description="Helical" evidence="1">
    <location>
        <begin position="107"/>
        <end position="123"/>
    </location>
</feature>
<name>A0ABU2K901_9ACTN</name>
<dbReference type="InterPro" id="IPR050469">
    <property type="entry name" value="Diguanylate_Cyclase"/>
</dbReference>
<sequence length="322" mass="33728">MARILATFYAFGGSAGLLITLDAEPGSRRSILTVLAGVALLSAVVVGRWGSRWPRAFFHVAVGGATVLIVSAVALAPNPVTSLAAATLITFVVVDAHFFFSARQAHAHLGIAVVGITAALVAGDVGLGTALGLDLVLVSIGTVIRQLVTLASDASRDPLTGLSNRRGFDRALEELMSEAARSGEPLSAVLIDVDHFKAVNDTYGHEEGDRVLRRVADVWRGEVPERAFLARHGGDEFSLLLPGTRGPAALALVRRVCALDPAVSLSCGVAEYRTGDSASQLMRSADRALYDAKILGRGRAELVTDASATRPDGSTSWTPPRA</sequence>
<dbReference type="PANTHER" id="PTHR45138">
    <property type="entry name" value="REGULATORY COMPONENTS OF SENSORY TRANSDUCTION SYSTEM"/>
    <property type="match status" value="1"/>
</dbReference>
<keyword evidence="3" id="KW-0548">Nucleotidyltransferase</keyword>
<reference evidence="4" key="1">
    <citation type="submission" date="2023-07" db="EMBL/GenBank/DDBJ databases">
        <title>30 novel species of actinomycetes from the DSMZ collection.</title>
        <authorList>
            <person name="Nouioui I."/>
        </authorList>
    </citation>
    <scope>NUCLEOTIDE SEQUENCE [LARGE SCALE GENOMIC DNA]</scope>
    <source>
        <strain evidence="4">DSM 46792</strain>
    </source>
</reference>
<evidence type="ECO:0000256" key="1">
    <source>
        <dbReference type="SAM" id="Phobius"/>
    </source>
</evidence>
<evidence type="ECO:0000259" key="2">
    <source>
        <dbReference type="PROSITE" id="PS50887"/>
    </source>
</evidence>
<dbReference type="EC" id="2.7.7.65" evidence="3"/>
<dbReference type="GO" id="GO:0052621">
    <property type="term" value="F:diguanylate cyclase activity"/>
    <property type="evidence" value="ECO:0007669"/>
    <property type="project" value="UniProtKB-EC"/>
</dbReference>
<evidence type="ECO:0000313" key="3">
    <source>
        <dbReference type="EMBL" id="MDT0276671.1"/>
    </source>
</evidence>
<feature type="transmembrane region" description="Helical" evidence="1">
    <location>
        <begin position="56"/>
        <end position="76"/>
    </location>
</feature>
<evidence type="ECO:0000313" key="4">
    <source>
        <dbReference type="Proteomes" id="UP001183222"/>
    </source>
</evidence>
<proteinExistence type="predicted"/>
<dbReference type="EMBL" id="JAVREI010000007">
    <property type="protein sequence ID" value="MDT0276671.1"/>
    <property type="molecule type" value="Genomic_DNA"/>
</dbReference>
<dbReference type="Proteomes" id="UP001183222">
    <property type="component" value="Unassembled WGS sequence"/>
</dbReference>
<dbReference type="PROSITE" id="PS50887">
    <property type="entry name" value="GGDEF"/>
    <property type="match status" value="1"/>
</dbReference>
<keyword evidence="4" id="KW-1185">Reference proteome</keyword>
<feature type="transmembrane region" description="Helical" evidence="1">
    <location>
        <begin position="31"/>
        <end position="49"/>
    </location>
</feature>
<keyword evidence="1" id="KW-0812">Transmembrane</keyword>
<accession>A0ABU2K901</accession>
<keyword evidence="3" id="KW-0808">Transferase</keyword>
<organism evidence="3 4">
    <name type="scientific">Blastococcus goldschmidtiae</name>
    <dbReference type="NCBI Taxonomy" id="3075546"/>
    <lineage>
        <taxon>Bacteria</taxon>
        <taxon>Bacillati</taxon>
        <taxon>Actinomycetota</taxon>
        <taxon>Actinomycetes</taxon>
        <taxon>Geodermatophilales</taxon>
        <taxon>Geodermatophilaceae</taxon>
        <taxon>Blastococcus</taxon>
    </lineage>
</organism>
<dbReference type="PANTHER" id="PTHR45138:SF9">
    <property type="entry name" value="DIGUANYLATE CYCLASE DGCM-RELATED"/>
    <property type="match status" value="1"/>
</dbReference>